<evidence type="ECO:0000256" key="4">
    <source>
        <dbReference type="ARBA" id="ARBA00022840"/>
    </source>
</evidence>
<keyword evidence="2" id="KW-0808">Transferase</keyword>
<evidence type="ECO:0000313" key="9">
    <source>
        <dbReference type="Proteomes" id="UP000195402"/>
    </source>
</evidence>
<feature type="transmembrane region" description="Helical" evidence="6">
    <location>
        <begin position="166"/>
        <end position="191"/>
    </location>
</feature>
<reference evidence="8 9" key="1">
    <citation type="journal article" date="2017" name="Mol. Plant">
        <title>The Genome of Medicinal Plant Macleaya cordata Provides New Insights into Benzylisoquinoline Alkaloids Metabolism.</title>
        <authorList>
            <person name="Liu X."/>
            <person name="Liu Y."/>
            <person name="Huang P."/>
            <person name="Ma Y."/>
            <person name="Qing Z."/>
            <person name="Tang Q."/>
            <person name="Cao H."/>
            <person name="Cheng P."/>
            <person name="Zheng Y."/>
            <person name="Yuan Z."/>
            <person name="Zhou Y."/>
            <person name="Liu J."/>
            <person name="Tang Z."/>
            <person name="Zhuo Y."/>
            <person name="Zhang Y."/>
            <person name="Yu L."/>
            <person name="Huang J."/>
            <person name="Yang P."/>
            <person name="Peng Q."/>
            <person name="Zhang J."/>
            <person name="Jiang W."/>
            <person name="Zhang Z."/>
            <person name="Lin K."/>
            <person name="Ro D.K."/>
            <person name="Chen X."/>
            <person name="Xiong X."/>
            <person name="Shang Y."/>
            <person name="Huang S."/>
            <person name="Zeng J."/>
        </authorList>
    </citation>
    <scope>NUCLEOTIDE SEQUENCE [LARGE SCALE GENOMIC DNA]</scope>
    <source>
        <strain evidence="9">cv. BLH2017</strain>
        <tissue evidence="8">Root</tissue>
    </source>
</reference>
<dbReference type="PANTHER" id="PTHR34590:SF5">
    <property type="entry name" value="OS04G0586500 PROTEIN"/>
    <property type="match status" value="1"/>
</dbReference>
<dbReference type="GO" id="GO:0005524">
    <property type="term" value="F:ATP binding"/>
    <property type="evidence" value="ECO:0007669"/>
    <property type="project" value="UniProtKB-KW"/>
</dbReference>
<dbReference type="Pfam" id="PF12819">
    <property type="entry name" value="Malectin_like"/>
    <property type="match status" value="1"/>
</dbReference>
<dbReference type="Proteomes" id="UP000195402">
    <property type="component" value="Unassembled WGS sequence"/>
</dbReference>
<dbReference type="EMBL" id="MVGT01001100">
    <property type="protein sequence ID" value="OVA13697.1"/>
    <property type="molecule type" value="Genomic_DNA"/>
</dbReference>
<dbReference type="GO" id="GO:0004714">
    <property type="term" value="F:transmembrane receptor protein tyrosine kinase activity"/>
    <property type="evidence" value="ECO:0007669"/>
    <property type="project" value="InterPro"/>
</dbReference>
<organism evidence="8 9">
    <name type="scientific">Macleaya cordata</name>
    <name type="common">Five-seeded plume-poppy</name>
    <name type="synonym">Bocconia cordata</name>
    <dbReference type="NCBI Taxonomy" id="56857"/>
    <lineage>
        <taxon>Eukaryota</taxon>
        <taxon>Viridiplantae</taxon>
        <taxon>Streptophyta</taxon>
        <taxon>Embryophyta</taxon>
        <taxon>Tracheophyta</taxon>
        <taxon>Spermatophyta</taxon>
        <taxon>Magnoliopsida</taxon>
        <taxon>Ranunculales</taxon>
        <taxon>Papaveraceae</taxon>
        <taxon>Papaveroideae</taxon>
        <taxon>Macleaya</taxon>
    </lineage>
</organism>
<dbReference type="InParanoid" id="A0A200QTA9"/>
<dbReference type="InterPro" id="IPR024788">
    <property type="entry name" value="Malectin-like_Carb-bd_dom"/>
</dbReference>
<evidence type="ECO:0000256" key="2">
    <source>
        <dbReference type="ARBA" id="ARBA00022679"/>
    </source>
</evidence>
<gene>
    <name evidence="8" type="ORF">BVC80_1767g20</name>
</gene>
<dbReference type="OrthoDB" id="1903759at2759"/>
<keyword evidence="6" id="KW-0812">Transmembrane</keyword>
<keyword evidence="5" id="KW-0325">Glycoprotein</keyword>
<evidence type="ECO:0000256" key="5">
    <source>
        <dbReference type="ARBA" id="ARBA00023180"/>
    </source>
</evidence>
<comment type="caution">
    <text evidence="8">The sequence shown here is derived from an EMBL/GenBank/DDBJ whole genome shotgun (WGS) entry which is preliminary data.</text>
</comment>
<dbReference type="STRING" id="56857.A0A200QTA9"/>
<keyword evidence="9" id="KW-1185">Reference proteome</keyword>
<dbReference type="GO" id="GO:0016020">
    <property type="term" value="C:membrane"/>
    <property type="evidence" value="ECO:0007669"/>
    <property type="project" value="UniProtKB-SubCell"/>
</dbReference>
<keyword evidence="4" id="KW-0067">ATP-binding</keyword>
<evidence type="ECO:0000256" key="1">
    <source>
        <dbReference type="ARBA" id="ARBA00004479"/>
    </source>
</evidence>
<dbReference type="AlphaFoldDB" id="A0A200QTA9"/>
<dbReference type="OMA" id="CEIQPMI"/>
<keyword evidence="3" id="KW-0547">Nucleotide-binding</keyword>
<evidence type="ECO:0000256" key="6">
    <source>
        <dbReference type="SAM" id="Phobius"/>
    </source>
</evidence>
<keyword evidence="6" id="KW-0472">Membrane</keyword>
<proteinExistence type="predicted"/>
<accession>A0A200QTA9</accession>
<evidence type="ECO:0000256" key="3">
    <source>
        <dbReference type="ARBA" id="ARBA00022741"/>
    </source>
</evidence>
<evidence type="ECO:0000259" key="7">
    <source>
        <dbReference type="Pfam" id="PF12819"/>
    </source>
</evidence>
<dbReference type="PANTHER" id="PTHR34590">
    <property type="entry name" value="OS03G0124300 PROTEIN-RELATED"/>
    <property type="match status" value="1"/>
</dbReference>
<dbReference type="FunFam" id="2.60.120.430:FF:000007">
    <property type="entry name" value="FERONIA receptor-like kinase"/>
    <property type="match status" value="1"/>
</dbReference>
<comment type="subcellular location">
    <subcellularLocation>
        <location evidence="1">Membrane</location>
        <topology evidence="1">Single-pass type I membrane protein</topology>
    </subcellularLocation>
</comment>
<name>A0A200QTA9_MACCD</name>
<feature type="domain" description="Malectin-like" evidence="7">
    <location>
        <begin position="8"/>
        <end position="119"/>
    </location>
</feature>
<keyword evidence="6" id="KW-1133">Transmembrane helix</keyword>
<dbReference type="Gene3D" id="2.60.120.430">
    <property type="entry name" value="Galactose-binding lectin"/>
    <property type="match status" value="1"/>
</dbReference>
<dbReference type="InterPro" id="IPR045272">
    <property type="entry name" value="ANXUR1/2-like"/>
</dbReference>
<protein>
    <submittedName>
        <fullName evidence="8">Malectin-like carbohydrate-binding domain</fullName>
    </submittedName>
</protein>
<sequence>MGPDSFVNKNFNLTWGFLVDPGFFYLVRLHFCEIQPMISKINQRVFNIYINNMTAFVAADVIAWAGGNGNNGVPFYKDFVVLVPRGNGQQDLWLELHPNTASKPNYYDAILNGLEIFKVSDTTGNLAGPNPIPAPKQEVINPSLPNSSSSLSIEVIQSVPSSKNQVGIIAGGVIGGVAVLCLLCFIVFVVFQRRRRWRQGDSSASDGPLGWLPLSLYGNSHTAGSAKTITTGSYDYALIQQPRLLEDF</sequence>
<evidence type="ECO:0000313" key="8">
    <source>
        <dbReference type="EMBL" id="OVA13697.1"/>
    </source>
</evidence>